<name>A0A2S1R9W9_9ACTN</name>
<dbReference type="InterPro" id="IPR012577">
    <property type="entry name" value="NIPSNAP"/>
</dbReference>
<dbReference type="Gene3D" id="3.30.70.100">
    <property type="match status" value="1"/>
</dbReference>
<gene>
    <name evidence="2" type="ORF">A6035_13930</name>
</gene>
<protein>
    <recommendedName>
        <fullName evidence="1">NIPSNAP domain-containing protein</fullName>
    </recommendedName>
</protein>
<dbReference type="InterPro" id="IPR011008">
    <property type="entry name" value="Dimeric_a/b-barrel"/>
</dbReference>
<dbReference type="EMBL" id="CP015449">
    <property type="protein sequence ID" value="AWH93089.1"/>
    <property type="molecule type" value="Genomic_DNA"/>
</dbReference>
<reference evidence="2 3" key="1">
    <citation type="submission" date="2016-04" db="EMBL/GenBank/DDBJ databases">
        <title>Complete genome sequence of Dietzia lutea YIM 80766T, a strain isolated from desert soil in Egypt.</title>
        <authorList>
            <person name="Zhao J."/>
            <person name="Hu B."/>
            <person name="Geng S."/>
            <person name="Nie Y."/>
            <person name="Tang Y."/>
        </authorList>
    </citation>
    <scope>NUCLEOTIDE SEQUENCE [LARGE SCALE GENOMIC DNA]</scope>
    <source>
        <strain evidence="2 3">YIM 80766</strain>
    </source>
</reference>
<dbReference type="AlphaFoldDB" id="A0A2S1R9W9"/>
<evidence type="ECO:0000313" key="3">
    <source>
        <dbReference type="Proteomes" id="UP000244928"/>
    </source>
</evidence>
<evidence type="ECO:0000259" key="1">
    <source>
        <dbReference type="Pfam" id="PF07978"/>
    </source>
</evidence>
<keyword evidence="3" id="KW-1185">Reference proteome</keyword>
<proteinExistence type="predicted"/>
<organism evidence="2 3">
    <name type="scientific">Dietzia lutea</name>
    <dbReference type="NCBI Taxonomy" id="546160"/>
    <lineage>
        <taxon>Bacteria</taxon>
        <taxon>Bacillati</taxon>
        <taxon>Actinomycetota</taxon>
        <taxon>Actinomycetes</taxon>
        <taxon>Mycobacteriales</taxon>
        <taxon>Dietziaceae</taxon>
        <taxon>Dietzia</taxon>
    </lineage>
</organism>
<sequence>MQVKYGSVPRFAEIMENFVVPIFEEQGWRLIASYRNVIGPLTEVLDFWEVEDANAVTEARERASEHPDFVKLAPQLAECVVAEELTLLTKMPFSP</sequence>
<dbReference type="SUPFAM" id="SSF54909">
    <property type="entry name" value="Dimeric alpha+beta barrel"/>
    <property type="match status" value="1"/>
</dbReference>
<accession>A0A2S1R9W9</accession>
<dbReference type="KEGG" id="dlu:A6035_13930"/>
<evidence type="ECO:0000313" key="2">
    <source>
        <dbReference type="EMBL" id="AWH93089.1"/>
    </source>
</evidence>
<dbReference type="Pfam" id="PF07978">
    <property type="entry name" value="NIPSNAP"/>
    <property type="match status" value="1"/>
</dbReference>
<feature type="domain" description="NIPSNAP" evidence="1">
    <location>
        <begin position="2"/>
        <end position="95"/>
    </location>
</feature>
<dbReference type="Proteomes" id="UP000244928">
    <property type="component" value="Chromosome"/>
</dbReference>